<feature type="transmembrane region" description="Helical" evidence="1">
    <location>
        <begin position="58"/>
        <end position="88"/>
    </location>
</feature>
<dbReference type="PANTHER" id="PTHR41324:SF1">
    <property type="entry name" value="DUF2232 DOMAIN-CONTAINING PROTEIN"/>
    <property type="match status" value="1"/>
</dbReference>
<comment type="caution">
    <text evidence="2">The sequence shown here is derived from an EMBL/GenBank/DDBJ whole genome shotgun (WGS) entry which is preliminary data.</text>
</comment>
<dbReference type="RefSeq" id="WP_257822784.1">
    <property type="nucleotide sequence ID" value="NZ_JABXYM010000001.1"/>
</dbReference>
<keyword evidence="1" id="KW-0812">Transmembrane</keyword>
<dbReference type="EMBL" id="JABXYM010000001">
    <property type="protein sequence ID" value="MCR6098501.1"/>
    <property type="molecule type" value="Genomic_DNA"/>
</dbReference>
<dbReference type="PANTHER" id="PTHR41324">
    <property type="entry name" value="MEMBRANE PROTEIN-RELATED"/>
    <property type="match status" value="1"/>
</dbReference>
<name>A0A9Q4B537_SALAG</name>
<evidence type="ECO:0000256" key="1">
    <source>
        <dbReference type="SAM" id="Phobius"/>
    </source>
</evidence>
<feature type="transmembrane region" description="Helical" evidence="1">
    <location>
        <begin position="245"/>
        <end position="264"/>
    </location>
</feature>
<feature type="transmembrane region" description="Helical" evidence="1">
    <location>
        <begin position="216"/>
        <end position="233"/>
    </location>
</feature>
<sequence length="312" mass="34902">MKSQNVVREGAISLGIYIGTLLISLLVPLVGLVTFLFLPFPFIYFSYKYGLRAGVVLGLLSFLLLAIFFGPLAVPITLLFSGTGIVIGELFRKKAGGFPVLLGGSLSFIASIVLIYIGTIMFLGVNPVEELQSTMYEQVDIILEMPLIDGQSEEEALTEAVHDIIQEIGVIAPFLMIIIGVGWAFVTQLIAYWLLRKKAYPVVGFPPVREWGFPKSFIWYYLITYLFIIIGVTEGTAMYTAIANLMPMLELIMVIQGFAFIFFYTNMKRINRVLPIFLVILGVIFPIFLHVVRILGIIDLGFDLRKRINPQN</sequence>
<feature type="transmembrane region" description="Helical" evidence="1">
    <location>
        <begin position="100"/>
        <end position="125"/>
    </location>
</feature>
<protein>
    <submittedName>
        <fullName evidence="2">YybS family protein</fullName>
    </submittedName>
</protein>
<evidence type="ECO:0000313" key="3">
    <source>
        <dbReference type="Proteomes" id="UP001057753"/>
    </source>
</evidence>
<accession>A0A9Q4B537</accession>
<evidence type="ECO:0000313" key="2">
    <source>
        <dbReference type="EMBL" id="MCR6098501.1"/>
    </source>
</evidence>
<dbReference type="InterPro" id="IPR018710">
    <property type="entry name" value="DUF2232"/>
</dbReference>
<reference evidence="2" key="1">
    <citation type="submission" date="2020-06" db="EMBL/GenBank/DDBJ databases">
        <title>Insight into the genomes of haloalkaliphilic bacilli from Kenyan soda lakes.</title>
        <authorList>
            <person name="Mwirichia R."/>
            <person name="Villamizar G.C."/>
            <person name="Poehlein A."/>
            <person name="Mugweru J."/>
            <person name="Kipnyargis A."/>
            <person name="Kiplimo D."/>
            <person name="Orwa P."/>
            <person name="Daniel R."/>
        </authorList>
    </citation>
    <scope>NUCLEOTIDE SEQUENCE</scope>
    <source>
        <strain evidence="2">B1096_S55</strain>
    </source>
</reference>
<feature type="transmembrane region" description="Helical" evidence="1">
    <location>
        <begin position="276"/>
        <end position="298"/>
    </location>
</feature>
<dbReference type="Proteomes" id="UP001057753">
    <property type="component" value="Unassembled WGS sequence"/>
</dbReference>
<gene>
    <name evidence="2" type="ORF">HXA33_18485</name>
</gene>
<keyword evidence="1" id="KW-1133">Transmembrane helix</keyword>
<feature type="transmembrane region" description="Helical" evidence="1">
    <location>
        <begin position="170"/>
        <end position="195"/>
    </location>
</feature>
<proteinExistence type="predicted"/>
<keyword evidence="1" id="KW-0472">Membrane</keyword>
<dbReference type="AlphaFoldDB" id="A0A9Q4B537"/>
<keyword evidence="3" id="KW-1185">Reference proteome</keyword>
<feature type="transmembrane region" description="Helical" evidence="1">
    <location>
        <begin position="12"/>
        <end position="38"/>
    </location>
</feature>
<organism evidence="2 3">
    <name type="scientific">Salipaludibacillus agaradhaerens</name>
    <name type="common">Bacillus agaradhaerens</name>
    <dbReference type="NCBI Taxonomy" id="76935"/>
    <lineage>
        <taxon>Bacteria</taxon>
        <taxon>Bacillati</taxon>
        <taxon>Bacillota</taxon>
        <taxon>Bacilli</taxon>
        <taxon>Bacillales</taxon>
        <taxon>Bacillaceae</taxon>
    </lineage>
</organism>
<dbReference type="Pfam" id="PF09991">
    <property type="entry name" value="DUF2232"/>
    <property type="match status" value="1"/>
</dbReference>